<dbReference type="InterPro" id="IPR029058">
    <property type="entry name" value="AB_hydrolase_fold"/>
</dbReference>
<dbReference type="SUPFAM" id="SSF53474">
    <property type="entry name" value="alpha/beta-Hydrolases"/>
    <property type="match status" value="1"/>
</dbReference>
<organism evidence="2 3">
    <name type="scientific">Amanita muscaria (strain Koide BX008)</name>
    <dbReference type="NCBI Taxonomy" id="946122"/>
    <lineage>
        <taxon>Eukaryota</taxon>
        <taxon>Fungi</taxon>
        <taxon>Dikarya</taxon>
        <taxon>Basidiomycota</taxon>
        <taxon>Agaricomycotina</taxon>
        <taxon>Agaricomycetes</taxon>
        <taxon>Agaricomycetidae</taxon>
        <taxon>Agaricales</taxon>
        <taxon>Pluteineae</taxon>
        <taxon>Amanitaceae</taxon>
        <taxon>Amanita</taxon>
    </lineage>
</organism>
<evidence type="ECO:0000256" key="1">
    <source>
        <dbReference type="SAM" id="SignalP"/>
    </source>
</evidence>
<dbReference type="EMBL" id="KN818314">
    <property type="protein sequence ID" value="KIL59520.1"/>
    <property type="molecule type" value="Genomic_DNA"/>
</dbReference>
<gene>
    <name evidence="2" type="ORF">M378DRAFT_180772</name>
</gene>
<keyword evidence="3" id="KW-1185">Reference proteome</keyword>
<dbReference type="STRING" id="946122.A0A0C2S9S4"/>
<feature type="chain" id="PRO_5002167339" evidence="1">
    <location>
        <begin position="31"/>
        <end position="139"/>
    </location>
</feature>
<keyword evidence="1" id="KW-0732">Signal</keyword>
<dbReference type="AlphaFoldDB" id="A0A0C2S9S4"/>
<reference evidence="2 3" key="1">
    <citation type="submission" date="2014-04" db="EMBL/GenBank/DDBJ databases">
        <title>Evolutionary Origins and Diversification of the Mycorrhizal Mutualists.</title>
        <authorList>
            <consortium name="DOE Joint Genome Institute"/>
            <consortium name="Mycorrhizal Genomics Consortium"/>
            <person name="Kohler A."/>
            <person name="Kuo A."/>
            <person name="Nagy L.G."/>
            <person name="Floudas D."/>
            <person name="Copeland A."/>
            <person name="Barry K.W."/>
            <person name="Cichocki N."/>
            <person name="Veneault-Fourrey C."/>
            <person name="LaButti K."/>
            <person name="Lindquist E.A."/>
            <person name="Lipzen A."/>
            <person name="Lundell T."/>
            <person name="Morin E."/>
            <person name="Murat C."/>
            <person name="Riley R."/>
            <person name="Ohm R."/>
            <person name="Sun H."/>
            <person name="Tunlid A."/>
            <person name="Henrissat B."/>
            <person name="Grigoriev I.V."/>
            <person name="Hibbett D.S."/>
            <person name="Martin F."/>
        </authorList>
    </citation>
    <scope>NUCLEOTIDE SEQUENCE [LARGE SCALE GENOMIC DNA]</scope>
    <source>
        <strain evidence="2 3">Koide BX008</strain>
    </source>
</reference>
<sequence length="139" mass="15401">MKIRAIGLVKIAFFTLLSTILAGEQAGVHAFDPKAYDAEAGKTATCNAVKRTVTLSRTAAGGISDSKDAFVVEREDIVPIQLYYIDINPKAKKTILMVHGWPAVWSTWRYQIEEFKVGFLTCAKSKIITKYTCNRTIIA</sequence>
<name>A0A0C2S9S4_AMAMK</name>
<protein>
    <submittedName>
        <fullName evidence="2">Uncharacterized protein</fullName>
    </submittedName>
</protein>
<dbReference type="Gene3D" id="3.40.50.1820">
    <property type="entry name" value="alpha/beta hydrolase"/>
    <property type="match status" value="1"/>
</dbReference>
<dbReference type="InParanoid" id="A0A0C2S9S4"/>
<evidence type="ECO:0000313" key="3">
    <source>
        <dbReference type="Proteomes" id="UP000054549"/>
    </source>
</evidence>
<dbReference type="Proteomes" id="UP000054549">
    <property type="component" value="Unassembled WGS sequence"/>
</dbReference>
<evidence type="ECO:0000313" key="2">
    <source>
        <dbReference type="EMBL" id="KIL59520.1"/>
    </source>
</evidence>
<feature type="signal peptide" evidence="1">
    <location>
        <begin position="1"/>
        <end position="30"/>
    </location>
</feature>
<dbReference type="OrthoDB" id="408373at2759"/>
<accession>A0A0C2S9S4</accession>
<proteinExistence type="predicted"/>
<dbReference type="HOGENOM" id="CLU_1844599_0_0_1"/>